<reference evidence="2" key="2">
    <citation type="submission" date="2023-01" db="EMBL/GenBank/DDBJ databases">
        <title>Human gut microbiome strain richness.</title>
        <authorList>
            <person name="Chen-Liaw A."/>
        </authorList>
    </citation>
    <scope>NUCLEOTIDE SEQUENCE</scope>
    <source>
        <strain evidence="2">2225st1_A6_2225SCRN_200828</strain>
    </source>
</reference>
<evidence type="ECO:0000313" key="3">
    <source>
        <dbReference type="Proteomes" id="UP000095746"/>
    </source>
</evidence>
<accession>A0A174FU31</accession>
<dbReference type="Proteomes" id="UP001211006">
    <property type="component" value="Unassembled WGS sequence"/>
</dbReference>
<dbReference type="AlphaFoldDB" id="A0A174FU31"/>
<reference evidence="1 3" key="1">
    <citation type="submission" date="2015-09" db="EMBL/GenBank/DDBJ databases">
        <authorList>
            <consortium name="Pathogen Informatics"/>
        </authorList>
    </citation>
    <scope>NUCLEOTIDE SEQUENCE [LARGE SCALE GENOMIC DNA]</scope>
    <source>
        <strain evidence="1 3">2789STDY5608854</strain>
    </source>
</reference>
<dbReference type="EMBL" id="CYZT01000109">
    <property type="protein sequence ID" value="CUO53007.1"/>
    <property type="molecule type" value="Genomic_DNA"/>
</dbReference>
<dbReference type="EMBL" id="JAQLWO010000002">
    <property type="protein sequence ID" value="MDB7904920.1"/>
    <property type="molecule type" value="Genomic_DNA"/>
</dbReference>
<name>A0A174FU31_FLAPL</name>
<organism evidence="1 3">
    <name type="scientific">Flavonifractor plautii</name>
    <name type="common">Fusobacterium plautii</name>
    <dbReference type="NCBI Taxonomy" id="292800"/>
    <lineage>
        <taxon>Bacteria</taxon>
        <taxon>Bacillati</taxon>
        <taxon>Bacillota</taxon>
        <taxon>Clostridia</taxon>
        <taxon>Eubacteriales</taxon>
        <taxon>Oscillospiraceae</taxon>
        <taxon>Flavonifractor</taxon>
    </lineage>
</organism>
<protein>
    <submittedName>
        <fullName evidence="1">Uncharacterized protein</fullName>
    </submittedName>
</protein>
<gene>
    <name evidence="1" type="ORF">ERS852411_01699</name>
    <name evidence="2" type="ORF">PND83_02925</name>
</gene>
<evidence type="ECO:0000313" key="1">
    <source>
        <dbReference type="EMBL" id="CUO53007.1"/>
    </source>
</evidence>
<dbReference type="RefSeq" id="WP_009259472.1">
    <property type="nucleotide sequence ID" value="NZ_BAABZG010000001.1"/>
</dbReference>
<evidence type="ECO:0000313" key="2">
    <source>
        <dbReference type="EMBL" id="MDB7904920.1"/>
    </source>
</evidence>
<sequence length="193" mass="21417">MNEKNYFTIVVPLSPDAQKIVQGNPSAVPLRAAVWSQAAERMKPLLGGVCSRFSPAVAPYGEPLHLPFGVALGGAEAEQFLLCYFHARENQEEEIRSRTQAIRALGRKVGQFHPDEETTLTVMAFRSSDPELHKQMDVAQRFFSDDITAAAGLYYLGFGSNYINEQQERQILSNPEAYALCVAELQPVEEAAR</sequence>
<proteinExistence type="predicted"/>
<dbReference type="Proteomes" id="UP000095746">
    <property type="component" value="Unassembled WGS sequence"/>
</dbReference>